<sequence length="106" mass="11984">MLKPGGVVGVVQHMAPPGRSAEWADGSRGYMNRNVVIRYFENVGFELVAESDINRNPDDQPGMDDIVWRLPPSLRTSQDDPALWVHYEEIGESNRMTLLFRKPEAS</sequence>
<gene>
    <name evidence="1" type="ORF">EV688_102326</name>
</gene>
<dbReference type="OrthoDB" id="9801692at2"/>
<organism evidence="1 2">
    <name type="scientific">Chromatocurvus halotolerans</name>
    <dbReference type="NCBI Taxonomy" id="1132028"/>
    <lineage>
        <taxon>Bacteria</taxon>
        <taxon>Pseudomonadati</taxon>
        <taxon>Pseudomonadota</taxon>
        <taxon>Gammaproteobacteria</taxon>
        <taxon>Cellvibrionales</taxon>
        <taxon>Halieaceae</taxon>
        <taxon>Chromatocurvus</taxon>
    </lineage>
</organism>
<dbReference type="EMBL" id="SLWX01000002">
    <property type="protein sequence ID" value="TCO77866.1"/>
    <property type="molecule type" value="Genomic_DNA"/>
</dbReference>
<proteinExistence type="predicted"/>
<dbReference type="AlphaFoldDB" id="A0A4R2L288"/>
<dbReference type="Proteomes" id="UP000294980">
    <property type="component" value="Unassembled WGS sequence"/>
</dbReference>
<dbReference type="RefSeq" id="WP_117314723.1">
    <property type="nucleotide sequence ID" value="NZ_QQSW01000001.1"/>
</dbReference>
<evidence type="ECO:0000313" key="2">
    <source>
        <dbReference type="Proteomes" id="UP000294980"/>
    </source>
</evidence>
<evidence type="ECO:0000313" key="1">
    <source>
        <dbReference type="EMBL" id="TCO77866.1"/>
    </source>
</evidence>
<protein>
    <recommendedName>
        <fullName evidence="3">Methyltransferase</fullName>
    </recommendedName>
</protein>
<reference evidence="1 2" key="1">
    <citation type="submission" date="2019-03" db="EMBL/GenBank/DDBJ databases">
        <title>Genomic Encyclopedia of Type Strains, Phase IV (KMG-IV): sequencing the most valuable type-strain genomes for metagenomic binning, comparative biology and taxonomic classification.</title>
        <authorList>
            <person name="Goeker M."/>
        </authorList>
    </citation>
    <scope>NUCLEOTIDE SEQUENCE [LARGE SCALE GENOMIC DNA]</scope>
    <source>
        <strain evidence="1 2">DSM 23344</strain>
    </source>
</reference>
<accession>A0A4R2L288</accession>
<evidence type="ECO:0008006" key="3">
    <source>
        <dbReference type="Google" id="ProtNLM"/>
    </source>
</evidence>
<name>A0A4R2L288_9GAMM</name>
<comment type="caution">
    <text evidence="1">The sequence shown here is derived from an EMBL/GenBank/DDBJ whole genome shotgun (WGS) entry which is preliminary data.</text>
</comment>
<keyword evidence="2" id="KW-1185">Reference proteome</keyword>